<evidence type="ECO:0000313" key="2">
    <source>
        <dbReference type="EMBL" id="GET04706.1"/>
    </source>
</evidence>
<name>A0A8H3R5C3_9GLOM</name>
<keyword evidence="1" id="KW-0732">Signal</keyword>
<feature type="signal peptide" evidence="1">
    <location>
        <begin position="1"/>
        <end position="22"/>
    </location>
</feature>
<sequence>MNIKVIFTLFFTLITIIASAQAQFHCPPDCSRCFVPSLNFDWPNPGKMTLKNRLLYQCIMSFNFIFLKNDYYGLQTPYPQE</sequence>
<dbReference type="AlphaFoldDB" id="A0A8H3R5C3"/>
<feature type="chain" id="PRO_5034516697" evidence="1">
    <location>
        <begin position="23"/>
        <end position="81"/>
    </location>
</feature>
<dbReference type="EMBL" id="BLAL01000356">
    <property type="protein sequence ID" value="GET04706.1"/>
    <property type="molecule type" value="Genomic_DNA"/>
</dbReference>
<evidence type="ECO:0000256" key="1">
    <source>
        <dbReference type="SAM" id="SignalP"/>
    </source>
</evidence>
<accession>A0A8H3R5C3</accession>
<organism evidence="2 3">
    <name type="scientific">Rhizophagus clarus</name>
    <dbReference type="NCBI Taxonomy" id="94130"/>
    <lineage>
        <taxon>Eukaryota</taxon>
        <taxon>Fungi</taxon>
        <taxon>Fungi incertae sedis</taxon>
        <taxon>Mucoromycota</taxon>
        <taxon>Glomeromycotina</taxon>
        <taxon>Glomeromycetes</taxon>
        <taxon>Glomerales</taxon>
        <taxon>Glomeraceae</taxon>
        <taxon>Rhizophagus</taxon>
    </lineage>
</organism>
<protein>
    <submittedName>
        <fullName evidence="2">Uncharacterized protein</fullName>
    </submittedName>
</protein>
<proteinExistence type="predicted"/>
<evidence type="ECO:0000313" key="3">
    <source>
        <dbReference type="Proteomes" id="UP000615446"/>
    </source>
</evidence>
<dbReference type="Proteomes" id="UP000615446">
    <property type="component" value="Unassembled WGS sequence"/>
</dbReference>
<gene>
    <name evidence="2" type="ORF">RCL2_003100500</name>
</gene>
<comment type="caution">
    <text evidence="2">The sequence shown here is derived from an EMBL/GenBank/DDBJ whole genome shotgun (WGS) entry which is preliminary data.</text>
</comment>
<reference evidence="2" key="1">
    <citation type="submission" date="2019-10" db="EMBL/GenBank/DDBJ databases">
        <title>Conservation and host-specific expression of non-tandemly repeated heterogenous ribosome RNA gene in arbuscular mycorrhizal fungi.</title>
        <authorList>
            <person name="Maeda T."/>
            <person name="Kobayashi Y."/>
            <person name="Nakagawa T."/>
            <person name="Ezawa T."/>
            <person name="Yamaguchi K."/>
            <person name="Bino T."/>
            <person name="Nishimoto Y."/>
            <person name="Shigenobu S."/>
            <person name="Kawaguchi M."/>
        </authorList>
    </citation>
    <scope>NUCLEOTIDE SEQUENCE</scope>
    <source>
        <strain evidence="2">HR1</strain>
    </source>
</reference>